<reference evidence="1 2" key="2">
    <citation type="journal article" date="2022" name="Mol. Ecol. Resour.">
        <title>The genomes of chicory, endive, great burdock and yacon provide insights into Asteraceae paleo-polyploidization history and plant inulin production.</title>
        <authorList>
            <person name="Fan W."/>
            <person name="Wang S."/>
            <person name="Wang H."/>
            <person name="Wang A."/>
            <person name="Jiang F."/>
            <person name="Liu H."/>
            <person name="Zhao H."/>
            <person name="Xu D."/>
            <person name="Zhang Y."/>
        </authorList>
    </citation>
    <scope>NUCLEOTIDE SEQUENCE [LARGE SCALE GENOMIC DNA]</scope>
    <source>
        <strain evidence="2">cv. Yunnan</strain>
        <tissue evidence="1">Leaves</tissue>
    </source>
</reference>
<evidence type="ECO:0000313" key="2">
    <source>
        <dbReference type="Proteomes" id="UP001056120"/>
    </source>
</evidence>
<gene>
    <name evidence="1" type="ORF">L1987_74159</name>
</gene>
<name>A0ACB9A6D3_9ASTR</name>
<protein>
    <submittedName>
        <fullName evidence="1">Uncharacterized protein</fullName>
    </submittedName>
</protein>
<evidence type="ECO:0000313" key="1">
    <source>
        <dbReference type="EMBL" id="KAI3703960.1"/>
    </source>
</evidence>
<organism evidence="1 2">
    <name type="scientific">Smallanthus sonchifolius</name>
    <dbReference type="NCBI Taxonomy" id="185202"/>
    <lineage>
        <taxon>Eukaryota</taxon>
        <taxon>Viridiplantae</taxon>
        <taxon>Streptophyta</taxon>
        <taxon>Embryophyta</taxon>
        <taxon>Tracheophyta</taxon>
        <taxon>Spermatophyta</taxon>
        <taxon>Magnoliopsida</taxon>
        <taxon>eudicotyledons</taxon>
        <taxon>Gunneridae</taxon>
        <taxon>Pentapetalae</taxon>
        <taxon>asterids</taxon>
        <taxon>campanulids</taxon>
        <taxon>Asterales</taxon>
        <taxon>Asteraceae</taxon>
        <taxon>Asteroideae</taxon>
        <taxon>Heliantheae alliance</taxon>
        <taxon>Millerieae</taxon>
        <taxon>Smallanthus</taxon>
    </lineage>
</organism>
<dbReference type="Proteomes" id="UP001056120">
    <property type="component" value="Linkage Group LG25"/>
</dbReference>
<comment type="caution">
    <text evidence="1">The sequence shown here is derived from an EMBL/GenBank/DDBJ whole genome shotgun (WGS) entry which is preliminary data.</text>
</comment>
<sequence>MEGGERSEMEFTDLHVAADSIDASVMFHLVMDILGFALFMHQQREMRNASYMITPYNISCGSSLLSVNVINGSKFYIRINPKGDGAKWASHSWSRNFFSTPFSICRIEKGIENGSATSNGLGAGIHK</sequence>
<reference evidence="2" key="1">
    <citation type="journal article" date="2022" name="Mol. Ecol. Resour.">
        <title>The genomes of chicory, endive, great burdock and yacon provide insights into Asteraceae palaeo-polyploidization history and plant inulin production.</title>
        <authorList>
            <person name="Fan W."/>
            <person name="Wang S."/>
            <person name="Wang H."/>
            <person name="Wang A."/>
            <person name="Jiang F."/>
            <person name="Liu H."/>
            <person name="Zhao H."/>
            <person name="Xu D."/>
            <person name="Zhang Y."/>
        </authorList>
    </citation>
    <scope>NUCLEOTIDE SEQUENCE [LARGE SCALE GENOMIC DNA]</scope>
    <source>
        <strain evidence="2">cv. Yunnan</strain>
    </source>
</reference>
<keyword evidence="2" id="KW-1185">Reference proteome</keyword>
<dbReference type="EMBL" id="CM042042">
    <property type="protein sequence ID" value="KAI3703960.1"/>
    <property type="molecule type" value="Genomic_DNA"/>
</dbReference>
<accession>A0ACB9A6D3</accession>
<proteinExistence type="predicted"/>